<proteinExistence type="predicted"/>
<dbReference type="VEuPathDB" id="AmoebaDB:NAEGRDRAFT_65116"/>
<dbReference type="GO" id="GO:0000290">
    <property type="term" value="P:deadenylation-dependent decapping of nuclear-transcribed mRNA"/>
    <property type="evidence" value="ECO:0007669"/>
    <property type="project" value="InterPro"/>
</dbReference>
<sequence>MSSPSEDDNDFFNPSLLNDDLGQGSFDDLDNRLAKKLSVNEYDDDKNDETFGDEGDDGGFFISNNDASDLVRGSRPYYSVDDDWNGKKAFSSHTTSSLPQHSQQHHYQHSQQQHSLFGSTSSPGGSAAGFHNAHSSLNTSGSSTGSGFGIPIGHSPSSPSNYIPGGTPSHHHTNTGSFGSFGSNNSGSFGSFTHQPVISSPRATNILLGSPSATSPSGSFLSNILGASPNSGATQSSIIGGGQHIRQGSNNGSASLWGTANDNQNDDAFLGSFFAGSGSGSSGGVSTVGTHHHTTSGSSTKQSTGLHYITDLISEEDEDDKSSGSGRSSTHQLSSGANSPFGFTNTEVSATIAANSRIPISGGLEPLEFLPTTVAHKHPELVKGEKQQAPTTTSTTNNTTSGGTTTNQQTSTPSYLMVKYNTYNTEDKTDCYNVINKVVVNEVLNKIPTPQDQRNKFHRFNNNNRSHNNNNNNNEKPHRIIQFMRIDEVETIIRQQMVDLQVHNGYSDDYYYFVKNNNTEQTIDLLSKHLTEEEEERENARQTATSNQQQGTNNTSTTTTTTTTPPARLFGRIPSQNVRTPRTCFDTNVFRDEVVDQYYKHKRIPSELRTRLVYNNPIQLRTCIENGLTLLIEIEEFQTVAQHSKEISPKVAESSYVNCQTVASYLLYHQEIWNIPKGKKFICKCLNILPQPFNTKLLLDMIPILIAEHSTNPQLVESMIKSLNSIVNIGTITLVLVQLMRSPPSSIEFLNALLNRAITILSPKYQQQQMVQLNMWYQTLIQQFIPFFMSYYHTLTPDILYPILSNILKLIPRNLPQFHHILFHIAHDPHNHPLKAQLIQLYTQPTYQ</sequence>
<feature type="region of interest" description="Disordered" evidence="3">
    <location>
        <begin position="281"/>
        <end position="342"/>
    </location>
</feature>
<dbReference type="OMA" id="FMRIDEV"/>
<accession>D2V8D3</accession>
<dbReference type="GeneID" id="8861203"/>
<protein>
    <submittedName>
        <fullName evidence="4">Predicted protein</fullName>
    </submittedName>
</protein>
<feature type="compositionally biased region" description="Acidic residues" evidence="3">
    <location>
        <begin position="1"/>
        <end position="10"/>
    </location>
</feature>
<dbReference type="KEGG" id="ngr:NAEGRDRAFT_65116"/>
<dbReference type="Proteomes" id="UP000006671">
    <property type="component" value="Unassembled WGS sequence"/>
</dbReference>
<gene>
    <name evidence="4" type="ORF">NAEGRDRAFT_65116</name>
</gene>
<name>D2V8D3_NAEGR</name>
<dbReference type="GO" id="GO:0003723">
    <property type="term" value="F:RNA binding"/>
    <property type="evidence" value="ECO:0007669"/>
    <property type="project" value="TreeGrafter"/>
</dbReference>
<comment type="subcellular location">
    <subcellularLocation>
        <location evidence="1">Cytoplasm</location>
        <location evidence="1">P-body</location>
    </subcellularLocation>
</comment>
<dbReference type="PANTHER" id="PTHR21551:SF0">
    <property type="entry name" value="PROTEIN ASSOCIATED WITH TOPO II RELATED-1, ISOFORM A"/>
    <property type="match status" value="1"/>
</dbReference>
<feature type="compositionally biased region" description="Acidic residues" evidence="3">
    <location>
        <begin position="41"/>
        <end position="57"/>
    </location>
</feature>
<dbReference type="GO" id="GO:0033962">
    <property type="term" value="P:P-body assembly"/>
    <property type="evidence" value="ECO:0007669"/>
    <property type="project" value="TreeGrafter"/>
</dbReference>
<feature type="region of interest" description="Disordered" evidence="3">
    <location>
        <begin position="39"/>
        <end position="66"/>
    </location>
</feature>
<feature type="compositionally biased region" description="Polar residues" evidence="3">
    <location>
        <begin position="246"/>
        <end position="259"/>
    </location>
</feature>
<evidence type="ECO:0000313" key="4">
    <source>
        <dbReference type="EMBL" id="EFC47158.1"/>
    </source>
</evidence>
<feature type="compositionally biased region" description="Low complexity" evidence="3">
    <location>
        <begin position="91"/>
        <end position="102"/>
    </location>
</feature>
<dbReference type="GO" id="GO:0000932">
    <property type="term" value="C:P-body"/>
    <property type="evidence" value="ECO:0007669"/>
    <property type="project" value="UniProtKB-SubCell"/>
</dbReference>
<keyword evidence="5" id="KW-1185">Reference proteome</keyword>
<dbReference type="InterPro" id="IPR039900">
    <property type="entry name" value="Pat1-like"/>
</dbReference>
<feature type="compositionally biased region" description="Low complexity" evidence="3">
    <location>
        <begin position="391"/>
        <end position="410"/>
    </location>
</feature>
<feature type="region of interest" description="Disordered" evidence="3">
    <location>
        <begin position="231"/>
        <end position="259"/>
    </location>
</feature>
<evidence type="ECO:0000256" key="3">
    <source>
        <dbReference type="SAM" id="MobiDB-lite"/>
    </source>
</evidence>
<feature type="compositionally biased region" description="Low complexity" evidence="3">
    <location>
        <begin position="323"/>
        <end position="336"/>
    </location>
</feature>
<dbReference type="PANTHER" id="PTHR21551">
    <property type="entry name" value="TOPOISOMERASE II-ASSOCIATED PROTEIN PAT1"/>
    <property type="match status" value="1"/>
</dbReference>
<feature type="compositionally biased region" description="Low complexity" evidence="3">
    <location>
        <begin position="151"/>
        <end position="160"/>
    </location>
</feature>
<evidence type="ECO:0000313" key="5">
    <source>
        <dbReference type="Proteomes" id="UP000006671"/>
    </source>
</evidence>
<feature type="compositionally biased region" description="Low complexity" evidence="3">
    <location>
        <begin position="542"/>
        <end position="564"/>
    </location>
</feature>
<reference evidence="4 5" key="1">
    <citation type="journal article" date="2010" name="Cell">
        <title>The genome of Naegleria gruberi illuminates early eukaryotic versatility.</title>
        <authorList>
            <person name="Fritz-Laylin L.K."/>
            <person name="Prochnik S.E."/>
            <person name="Ginger M.L."/>
            <person name="Dacks J.B."/>
            <person name="Carpenter M.L."/>
            <person name="Field M.C."/>
            <person name="Kuo A."/>
            <person name="Paredez A."/>
            <person name="Chapman J."/>
            <person name="Pham J."/>
            <person name="Shu S."/>
            <person name="Neupane R."/>
            <person name="Cipriano M."/>
            <person name="Mancuso J."/>
            <person name="Tu H."/>
            <person name="Salamov A."/>
            <person name="Lindquist E."/>
            <person name="Shapiro H."/>
            <person name="Lucas S."/>
            <person name="Grigoriev I.V."/>
            <person name="Cande W.Z."/>
            <person name="Fulton C."/>
            <person name="Rokhsar D.S."/>
            <person name="Dawson S.C."/>
        </authorList>
    </citation>
    <scope>NUCLEOTIDE SEQUENCE [LARGE SCALE GENOMIC DNA]</scope>
    <source>
        <strain evidence="4 5">NEG-M</strain>
    </source>
</reference>
<feature type="compositionally biased region" description="Low complexity" evidence="3">
    <location>
        <begin position="284"/>
        <end position="300"/>
    </location>
</feature>
<organism evidence="5">
    <name type="scientific">Naegleria gruberi</name>
    <name type="common">Amoeba</name>
    <dbReference type="NCBI Taxonomy" id="5762"/>
    <lineage>
        <taxon>Eukaryota</taxon>
        <taxon>Discoba</taxon>
        <taxon>Heterolobosea</taxon>
        <taxon>Tetramitia</taxon>
        <taxon>Eutetramitia</taxon>
        <taxon>Vahlkampfiidae</taxon>
        <taxon>Naegleria</taxon>
    </lineage>
</organism>
<dbReference type="InParanoid" id="D2V8D3"/>
<feature type="region of interest" description="Disordered" evidence="3">
    <location>
        <begin position="90"/>
        <end position="182"/>
    </location>
</feature>
<dbReference type="AlphaFoldDB" id="D2V8D3"/>
<dbReference type="EMBL" id="GG738856">
    <property type="protein sequence ID" value="EFC47158.1"/>
    <property type="molecule type" value="Genomic_DNA"/>
</dbReference>
<feature type="region of interest" description="Disordered" evidence="3">
    <location>
        <begin position="381"/>
        <end position="410"/>
    </location>
</feature>
<evidence type="ECO:0000256" key="2">
    <source>
        <dbReference type="ARBA" id="ARBA00022490"/>
    </source>
</evidence>
<feature type="compositionally biased region" description="Low complexity" evidence="3">
    <location>
        <begin position="109"/>
        <end position="143"/>
    </location>
</feature>
<feature type="region of interest" description="Disordered" evidence="3">
    <location>
        <begin position="1"/>
        <end position="25"/>
    </location>
</feature>
<dbReference type="RefSeq" id="XP_002679902.1">
    <property type="nucleotide sequence ID" value="XM_002679856.1"/>
</dbReference>
<keyword evidence="2" id="KW-0963">Cytoplasm</keyword>
<feature type="region of interest" description="Disordered" evidence="3">
    <location>
        <begin position="529"/>
        <end position="573"/>
    </location>
</feature>
<dbReference type="OrthoDB" id="74835at2759"/>
<evidence type="ECO:0000256" key="1">
    <source>
        <dbReference type="ARBA" id="ARBA00004201"/>
    </source>
</evidence>